<organism evidence="7 8">
    <name type="scientific">Salimicrobium flavidum</name>
    <dbReference type="NCBI Taxonomy" id="570947"/>
    <lineage>
        <taxon>Bacteria</taxon>
        <taxon>Bacillati</taxon>
        <taxon>Bacillota</taxon>
        <taxon>Bacilli</taxon>
        <taxon>Bacillales</taxon>
        <taxon>Bacillaceae</taxon>
        <taxon>Salimicrobium</taxon>
    </lineage>
</organism>
<feature type="transmembrane region" description="Helical" evidence="5">
    <location>
        <begin position="118"/>
        <end position="139"/>
    </location>
</feature>
<evidence type="ECO:0000256" key="5">
    <source>
        <dbReference type="SAM" id="Phobius"/>
    </source>
</evidence>
<keyword evidence="3 5" id="KW-1133">Transmembrane helix</keyword>
<dbReference type="InterPro" id="IPR002810">
    <property type="entry name" value="NfeD-like_C"/>
</dbReference>
<dbReference type="GO" id="GO:0005886">
    <property type="term" value="C:plasma membrane"/>
    <property type="evidence" value="ECO:0007669"/>
    <property type="project" value="TreeGrafter"/>
</dbReference>
<reference evidence="8" key="1">
    <citation type="submission" date="2017-01" db="EMBL/GenBank/DDBJ databases">
        <authorList>
            <person name="Varghese N."/>
            <person name="Submissions S."/>
        </authorList>
    </citation>
    <scope>NUCLEOTIDE SEQUENCE [LARGE SCALE GENOMIC DNA]</scope>
    <source>
        <strain evidence="8">DSM 23127</strain>
    </source>
</reference>
<evidence type="ECO:0000259" key="6">
    <source>
        <dbReference type="Pfam" id="PF01957"/>
    </source>
</evidence>
<keyword evidence="8" id="KW-1185">Reference proteome</keyword>
<keyword evidence="4 5" id="KW-0472">Membrane</keyword>
<feature type="domain" description="NfeD-like C-terminal" evidence="6">
    <location>
        <begin position="169"/>
        <end position="223"/>
    </location>
</feature>
<feature type="transmembrane region" description="Helical" evidence="5">
    <location>
        <begin position="20"/>
        <end position="38"/>
    </location>
</feature>
<dbReference type="Gene3D" id="2.40.50.140">
    <property type="entry name" value="Nucleic acid-binding proteins"/>
    <property type="match status" value="1"/>
</dbReference>
<evidence type="ECO:0000256" key="2">
    <source>
        <dbReference type="ARBA" id="ARBA00022692"/>
    </source>
</evidence>
<evidence type="ECO:0000313" key="8">
    <source>
        <dbReference type="Proteomes" id="UP000187608"/>
    </source>
</evidence>
<dbReference type="PANTHER" id="PTHR33507">
    <property type="entry name" value="INNER MEMBRANE PROTEIN YBBJ"/>
    <property type="match status" value="1"/>
</dbReference>
<feature type="transmembrane region" description="Helical" evidence="5">
    <location>
        <begin position="93"/>
        <end position="112"/>
    </location>
</feature>
<evidence type="ECO:0000256" key="1">
    <source>
        <dbReference type="ARBA" id="ARBA00004141"/>
    </source>
</evidence>
<dbReference type="EMBL" id="FTOC01000001">
    <property type="protein sequence ID" value="SIS36862.1"/>
    <property type="molecule type" value="Genomic_DNA"/>
</dbReference>
<feature type="transmembrane region" description="Helical" evidence="5">
    <location>
        <begin position="45"/>
        <end position="63"/>
    </location>
</feature>
<dbReference type="SUPFAM" id="SSF141322">
    <property type="entry name" value="NfeD domain-like"/>
    <property type="match status" value="1"/>
</dbReference>
<dbReference type="STRING" id="570947.SAMN05421687_101103"/>
<evidence type="ECO:0000256" key="3">
    <source>
        <dbReference type="ARBA" id="ARBA00022989"/>
    </source>
</evidence>
<dbReference type="InterPro" id="IPR012340">
    <property type="entry name" value="NA-bd_OB-fold"/>
</dbReference>
<dbReference type="AlphaFoldDB" id="A0A1N7IIH8"/>
<dbReference type="Proteomes" id="UP000187608">
    <property type="component" value="Unassembled WGS sequence"/>
</dbReference>
<dbReference type="InterPro" id="IPR052165">
    <property type="entry name" value="Membrane_assoc_protease"/>
</dbReference>
<dbReference type="Pfam" id="PF01957">
    <property type="entry name" value="NfeD"/>
    <property type="match status" value="1"/>
</dbReference>
<evidence type="ECO:0000256" key="4">
    <source>
        <dbReference type="ARBA" id="ARBA00023136"/>
    </source>
</evidence>
<comment type="subcellular location">
    <subcellularLocation>
        <location evidence="1">Membrane</location>
        <topology evidence="1">Multi-pass membrane protein</topology>
    </subcellularLocation>
</comment>
<dbReference type="RefSeq" id="WP_407690074.1">
    <property type="nucleotide sequence ID" value="NZ_FTOC01000001.1"/>
</dbReference>
<feature type="transmembrane region" description="Helical" evidence="5">
    <location>
        <begin position="69"/>
        <end position="86"/>
    </location>
</feature>
<dbReference type="PANTHER" id="PTHR33507:SF3">
    <property type="entry name" value="INNER MEMBRANE PROTEIN YBBJ"/>
    <property type="match status" value="1"/>
</dbReference>
<keyword evidence="2 5" id="KW-0812">Transmembrane</keyword>
<name>A0A1N7IIH8_9BACI</name>
<proteinExistence type="predicted"/>
<gene>
    <name evidence="7" type="ORF">SAMN05421687_101103</name>
</gene>
<accession>A0A1N7IIH8</accession>
<evidence type="ECO:0000313" key="7">
    <source>
        <dbReference type="EMBL" id="SIS36862.1"/>
    </source>
</evidence>
<sequence length="226" mass="24929">MKPNLFQIRTYTKGEVNEMLTYDWVAFFITFLSTMFLLGELLVRMKGVFALLGIGFITVYFSSYLEPDMFFLMGAMYILGLALLIVDGKFINDGTLGTIGAVIMILSVSLSAPTWGAGLYSASGVVLGGLSSLVFLKVFPRRKMWSKLALNDQLSSERGYNSMNETYRALIGEEGVAVTDMRPTGTIKVKGEEYSASTNGKWMEKGDKITVENADGTRILVKKVEA</sequence>
<protein>
    <submittedName>
        <fullName evidence="7">NfeD-like C-terminal, partner-binding</fullName>
    </submittedName>
</protein>